<evidence type="ECO:0008006" key="3">
    <source>
        <dbReference type="Google" id="ProtNLM"/>
    </source>
</evidence>
<keyword evidence="2" id="KW-1185">Reference proteome</keyword>
<gene>
    <name evidence="1" type="ORF">K435DRAFT_690821</name>
</gene>
<evidence type="ECO:0000313" key="1">
    <source>
        <dbReference type="EMBL" id="THU82808.1"/>
    </source>
</evidence>
<sequence>QHGVYVSVDTIHRSLKRLGYSSKKLTRQANERLESRRLGYLMEIGDEPPERLVCGDESAVNILTTYRTNGWSLRGSVVAA</sequence>
<organism evidence="1 2">
    <name type="scientific">Dendrothele bispora (strain CBS 962.96)</name>
    <dbReference type="NCBI Taxonomy" id="1314807"/>
    <lineage>
        <taxon>Eukaryota</taxon>
        <taxon>Fungi</taxon>
        <taxon>Dikarya</taxon>
        <taxon>Basidiomycota</taxon>
        <taxon>Agaricomycotina</taxon>
        <taxon>Agaricomycetes</taxon>
        <taxon>Agaricomycetidae</taxon>
        <taxon>Agaricales</taxon>
        <taxon>Agaricales incertae sedis</taxon>
        <taxon>Dendrothele</taxon>
    </lineage>
</organism>
<dbReference type="Proteomes" id="UP000297245">
    <property type="component" value="Unassembled WGS sequence"/>
</dbReference>
<accession>A0A4S8L455</accession>
<evidence type="ECO:0000313" key="2">
    <source>
        <dbReference type="Proteomes" id="UP000297245"/>
    </source>
</evidence>
<name>A0A4S8L455_DENBC</name>
<dbReference type="OrthoDB" id="3264182at2759"/>
<dbReference type="EMBL" id="ML179706">
    <property type="protein sequence ID" value="THU82808.1"/>
    <property type="molecule type" value="Genomic_DNA"/>
</dbReference>
<protein>
    <recommendedName>
        <fullName evidence="3">Winged helix-turn helix domain-containing protein</fullName>
    </recommendedName>
</protein>
<feature type="non-terminal residue" evidence="1">
    <location>
        <position position="1"/>
    </location>
</feature>
<dbReference type="AlphaFoldDB" id="A0A4S8L455"/>
<reference evidence="1 2" key="1">
    <citation type="journal article" date="2019" name="Nat. Ecol. Evol.">
        <title>Megaphylogeny resolves global patterns of mushroom evolution.</title>
        <authorList>
            <person name="Varga T."/>
            <person name="Krizsan K."/>
            <person name="Foldi C."/>
            <person name="Dima B."/>
            <person name="Sanchez-Garcia M."/>
            <person name="Sanchez-Ramirez S."/>
            <person name="Szollosi G.J."/>
            <person name="Szarkandi J.G."/>
            <person name="Papp V."/>
            <person name="Albert L."/>
            <person name="Andreopoulos W."/>
            <person name="Angelini C."/>
            <person name="Antonin V."/>
            <person name="Barry K.W."/>
            <person name="Bougher N.L."/>
            <person name="Buchanan P."/>
            <person name="Buyck B."/>
            <person name="Bense V."/>
            <person name="Catcheside P."/>
            <person name="Chovatia M."/>
            <person name="Cooper J."/>
            <person name="Damon W."/>
            <person name="Desjardin D."/>
            <person name="Finy P."/>
            <person name="Geml J."/>
            <person name="Haridas S."/>
            <person name="Hughes K."/>
            <person name="Justo A."/>
            <person name="Karasinski D."/>
            <person name="Kautmanova I."/>
            <person name="Kiss B."/>
            <person name="Kocsube S."/>
            <person name="Kotiranta H."/>
            <person name="LaButti K.M."/>
            <person name="Lechner B.E."/>
            <person name="Liimatainen K."/>
            <person name="Lipzen A."/>
            <person name="Lukacs Z."/>
            <person name="Mihaltcheva S."/>
            <person name="Morgado L.N."/>
            <person name="Niskanen T."/>
            <person name="Noordeloos M.E."/>
            <person name="Ohm R.A."/>
            <person name="Ortiz-Santana B."/>
            <person name="Ovrebo C."/>
            <person name="Racz N."/>
            <person name="Riley R."/>
            <person name="Savchenko A."/>
            <person name="Shiryaev A."/>
            <person name="Soop K."/>
            <person name="Spirin V."/>
            <person name="Szebenyi C."/>
            <person name="Tomsovsky M."/>
            <person name="Tulloss R.E."/>
            <person name="Uehling J."/>
            <person name="Grigoriev I.V."/>
            <person name="Vagvolgyi C."/>
            <person name="Papp T."/>
            <person name="Martin F.M."/>
            <person name="Miettinen O."/>
            <person name="Hibbett D.S."/>
            <person name="Nagy L.G."/>
        </authorList>
    </citation>
    <scope>NUCLEOTIDE SEQUENCE [LARGE SCALE GENOMIC DNA]</scope>
    <source>
        <strain evidence="1 2">CBS 962.96</strain>
    </source>
</reference>
<proteinExistence type="predicted"/>